<protein>
    <submittedName>
        <fullName evidence="2">Uncharacterized protein</fullName>
    </submittedName>
</protein>
<dbReference type="EMBL" id="KQ459601">
    <property type="protein sequence ID" value="KPI93732.1"/>
    <property type="molecule type" value="Genomic_DNA"/>
</dbReference>
<keyword evidence="3" id="KW-1185">Reference proteome</keyword>
<organism evidence="2 3">
    <name type="scientific">Papilio xuthus</name>
    <name type="common">Asian swallowtail butterfly</name>
    <dbReference type="NCBI Taxonomy" id="66420"/>
    <lineage>
        <taxon>Eukaryota</taxon>
        <taxon>Metazoa</taxon>
        <taxon>Ecdysozoa</taxon>
        <taxon>Arthropoda</taxon>
        <taxon>Hexapoda</taxon>
        <taxon>Insecta</taxon>
        <taxon>Pterygota</taxon>
        <taxon>Neoptera</taxon>
        <taxon>Endopterygota</taxon>
        <taxon>Lepidoptera</taxon>
        <taxon>Glossata</taxon>
        <taxon>Ditrysia</taxon>
        <taxon>Papilionoidea</taxon>
        <taxon>Papilionidae</taxon>
        <taxon>Papilioninae</taxon>
        <taxon>Papilio</taxon>
    </lineage>
</organism>
<accession>A0A194PK84</accession>
<sequence>MWRPARRLRAPCPEPMVISDTVAKRRGEWRALHKRLQRATLWFAAAAGPCASRAATPLAAGGGVGRGGGIGAMTARAHYNERLSGGERRAAAGATDNVSDAGSAVRRPPHSIAHIVPRYKPGIDPARAL</sequence>
<name>A0A194PK84_PAPXU</name>
<evidence type="ECO:0000313" key="3">
    <source>
        <dbReference type="Proteomes" id="UP000053268"/>
    </source>
</evidence>
<evidence type="ECO:0000313" key="2">
    <source>
        <dbReference type="EMBL" id="KPI93732.1"/>
    </source>
</evidence>
<dbReference type="AlphaFoldDB" id="A0A194PK84"/>
<evidence type="ECO:0000256" key="1">
    <source>
        <dbReference type="SAM" id="MobiDB-lite"/>
    </source>
</evidence>
<proteinExistence type="predicted"/>
<reference evidence="2 3" key="1">
    <citation type="journal article" date="2015" name="Nat. Commun.">
        <title>Outbred genome sequencing and CRISPR/Cas9 gene editing in butterflies.</title>
        <authorList>
            <person name="Li X."/>
            <person name="Fan D."/>
            <person name="Zhang W."/>
            <person name="Liu G."/>
            <person name="Zhang L."/>
            <person name="Zhao L."/>
            <person name="Fang X."/>
            <person name="Chen L."/>
            <person name="Dong Y."/>
            <person name="Chen Y."/>
            <person name="Ding Y."/>
            <person name="Zhao R."/>
            <person name="Feng M."/>
            <person name="Zhu Y."/>
            <person name="Feng Y."/>
            <person name="Jiang X."/>
            <person name="Zhu D."/>
            <person name="Xiang H."/>
            <person name="Feng X."/>
            <person name="Li S."/>
            <person name="Wang J."/>
            <person name="Zhang G."/>
            <person name="Kronforst M.R."/>
            <person name="Wang W."/>
        </authorList>
    </citation>
    <scope>NUCLEOTIDE SEQUENCE [LARGE SCALE GENOMIC DNA]</scope>
    <source>
        <strain evidence="2">Ya'a_city_454_Px</strain>
        <tissue evidence="2">Whole body</tissue>
    </source>
</reference>
<gene>
    <name evidence="2" type="ORF">RR46_12897</name>
</gene>
<dbReference type="Proteomes" id="UP000053268">
    <property type="component" value="Unassembled WGS sequence"/>
</dbReference>
<feature type="region of interest" description="Disordered" evidence="1">
    <location>
        <begin position="86"/>
        <end position="110"/>
    </location>
</feature>